<proteinExistence type="predicted"/>
<dbReference type="PROSITE" id="PS50005">
    <property type="entry name" value="TPR"/>
    <property type="match status" value="1"/>
</dbReference>
<dbReference type="RefSeq" id="WP_308950113.1">
    <property type="nucleotide sequence ID" value="NZ_JARXHW010000019.1"/>
</dbReference>
<dbReference type="SUPFAM" id="SSF48452">
    <property type="entry name" value="TPR-like"/>
    <property type="match status" value="2"/>
</dbReference>
<keyword evidence="2" id="KW-0732">Signal</keyword>
<protein>
    <recommendedName>
        <fullName evidence="5">Tetratricopeptide repeat protein</fullName>
    </recommendedName>
</protein>
<feature type="chain" id="PRO_5046706739" description="Tetratricopeptide repeat protein" evidence="2">
    <location>
        <begin position="20"/>
        <end position="1056"/>
    </location>
</feature>
<evidence type="ECO:0008006" key="5">
    <source>
        <dbReference type="Google" id="ProtNLM"/>
    </source>
</evidence>
<dbReference type="InterPro" id="IPR019734">
    <property type="entry name" value="TPR_rpt"/>
</dbReference>
<sequence>MRLKKIGLSYLLLSLLSTAFCTPEWHTIANRYIEQTDKPQRWESRPQTQTPEPELVDVLKALPAPGQWTQLRENYAEQLAEASNVSAEEILMHLLLNYLDGHPEATQRTLDQLEKTFSSNEALEYHLDSVSELRNELYNTAIELPSADILQHFEQTLNSHLPQEEDSIHASVNNPAALLELQAYVKAQQQLLREYMKAFQTETPEDPQAIYTEYQTKNTALLEKYPLASELMESVEDNPVLETYVMTLYGVNDSNYIPSIQVPDLVTLAGEEEARRLITIALKAPLQLEIQNAEATKRLAQALALENIEQLAVAQWDLVQEINQVPLYEAMHAKFPLQGDLEHDYTRKNALGYYFWGLVALTRTDDAMTLMQTHPTLAENLPYGAVRSMIKAGYSQQVWAFLDQLLHRSPQIDLWEEYMALSAELNQTDAMLENVRNAIENRSDQLDQKSVIEKHMLLASAHLSAGETEPGIASLKLVLAETASAPEAAEAQFESASNLVEIGLLLDRAELVESGLKAAVIALKATPLESEYGSIHTYSHQNLIELYLKAGKVEEAEATARQLLDRLDQVGTAQVAKNKKAQASDDYYGGNDATTLTAFRSENADSYQALLTILLGIHIQKEDYPAALKLLNEESRWCTADIANILQETDRSSNNYKLGWLVAKALHETGAPDKAARTLTASLRESSGYDPAYALYLEIKGADAIEYFDKLYQLDQFEERPLIWKAQHLLDQGKIDEAERTAQKAIATDPSDGEQARGDRMRVYDVMRQIKLARGKTIEADFFADVLKAIRLSENADRFYSAGLYTTAIEAYRRSLEFFQDAYCIQSRIAVRLYDKGQIEEAMVHYKKAYELMPSSFGRVESHCFGCESVFKGDQPQSIAEEIFQNMLLTQAEVPQVHYLMGYLRDYQERETEALKHLQDAVELDPDYLNAWKKIESLSKRMQMDTVTQDQLILKIYGLDPLGKHSSPALHEVRDLKKMWHAVLDNRERIQVLPKHTQVYPLKASAQQIATLATNPLTTYMSYEDTVEHPAEALIRNRVIEKIQDLFVQLSHSENI</sequence>
<evidence type="ECO:0000313" key="4">
    <source>
        <dbReference type="Proteomes" id="UP001225316"/>
    </source>
</evidence>
<keyword evidence="1" id="KW-0802">TPR repeat</keyword>
<evidence type="ECO:0000256" key="2">
    <source>
        <dbReference type="SAM" id="SignalP"/>
    </source>
</evidence>
<gene>
    <name evidence="3" type="ORF">QEH52_09860</name>
</gene>
<feature type="repeat" description="TPR" evidence="1">
    <location>
        <begin position="895"/>
        <end position="928"/>
    </location>
</feature>
<comment type="caution">
    <text evidence="3">The sequence shown here is derived from an EMBL/GenBank/DDBJ whole genome shotgun (WGS) entry which is preliminary data.</text>
</comment>
<dbReference type="EMBL" id="JARXHW010000019">
    <property type="protein sequence ID" value="MDQ8207816.1"/>
    <property type="molecule type" value="Genomic_DNA"/>
</dbReference>
<name>A0ABU1AUP5_9BACT</name>
<evidence type="ECO:0000313" key="3">
    <source>
        <dbReference type="EMBL" id="MDQ8207816.1"/>
    </source>
</evidence>
<dbReference type="InterPro" id="IPR011990">
    <property type="entry name" value="TPR-like_helical_dom_sf"/>
</dbReference>
<evidence type="ECO:0000256" key="1">
    <source>
        <dbReference type="PROSITE-ProRule" id="PRU00339"/>
    </source>
</evidence>
<dbReference type="SMART" id="SM00028">
    <property type="entry name" value="TPR"/>
    <property type="match status" value="5"/>
</dbReference>
<accession>A0ABU1AUP5</accession>
<dbReference type="Proteomes" id="UP001225316">
    <property type="component" value="Unassembled WGS sequence"/>
</dbReference>
<reference evidence="3 4" key="1">
    <citation type="submission" date="2023-04" db="EMBL/GenBank/DDBJ databases">
        <title>A novel bacteria isolated from coastal sediment.</title>
        <authorList>
            <person name="Liu X.-J."/>
            <person name="Du Z.-J."/>
        </authorList>
    </citation>
    <scope>NUCLEOTIDE SEQUENCE [LARGE SCALE GENOMIC DNA]</scope>
    <source>
        <strain evidence="3 4">SDUM461003</strain>
    </source>
</reference>
<keyword evidence="4" id="KW-1185">Reference proteome</keyword>
<dbReference type="Pfam" id="PF13181">
    <property type="entry name" value="TPR_8"/>
    <property type="match status" value="1"/>
</dbReference>
<feature type="signal peptide" evidence="2">
    <location>
        <begin position="1"/>
        <end position="19"/>
    </location>
</feature>
<dbReference type="Gene3D" id="1.25.40.10">
    <property type="entry name" value="Tetratricopeptide repeat domain"/>
    <property type="match status" value="3"/>
</dbReference>
<organism evidence="3 4">
    <name type="scientific">Thalassobacterium maritimum</name>
    <dbReference type="NCBI Taxonomy" id="3041265"/>
    <lineage>
        <taxon>Bacteria</taxon>
        <taxon>Pseudomonadati</taxon>
        <taxon>Verrucomicrobiota</taxon>
        <taxon>Opitutia</taxon>
        <taxon>Puniceicoccales</taxon>
        <taxon>Coraliomargaritaceae</taxon>
        <taxon>Thalassobacterium</taxon>
    </lineage>
</organism>